<accession>A0A382NWB4</accession>
<dbReference type="AlphaFoldDB" id="A0A382NWB4"/>
<evidence type="ECO:0000313" key="1">
    <source>
        <dbReference type="EMBL" id="SVC65443.1"/>
    </source>
</evidence>
<organism evidence="1">
    <name type="scientific">marine metagenome</name>
    <dbReference type="NCBI Taxonomy" id="408172"/>
    <lineage>
        <taxon>unclassified sequences</taxon>
        <taxon>metagenomes</taxon>
        <taxon>ecological metagenomes</taxon>
    </lineage>
</organism>
<protein>
    <submittedName>
        <fullName evidence="1">Uncharacterized protein</fullName>
    </submittedName>
</protein>
<name>A0A382NWB4_9ZZZZ</name>
<reference evidence="1" key="1">
    <citation type="submission" date="2018-05" db="EMBL/GenBank/DDBJ databases">
        <authorList>
            <person name="Lanie J.A."/>
            <person name="Ng W.-L."/>
            <person name="Kazmierczak K.M."/>
            <person name="Andrzejewski T.M."/>
            <person name="Davidsen T.M."/>
            <person name="Wayne K.J."/>
            <person name="Tettelin H."/>
            <person name="Glass J.I."/>
            <person name="Rusch D."/>
            <person name="Podicherti R."/>
            <person name="Tsui H.-C.T."/>
            <person name="Winkler M.E."/>
        </authorList>
    </citation>
    <scope>NUCLEOTIDE SEQUENCE</scope>
</reference>
<sequence>MPDEADTQRCFATEYVTARQRFLDRA</sequence>
<gene>
    <name evidence="1" type="ORF">METZ01_LOCUS318297</name>
</gene>
<dbReference type="EMBL" id="UINC01103222">
    <property type="protein sequence ID" value="SVC65443.1"/>
    <property type="molecule type" value="Genomic_DNA"/>
</dbReference>
<feature type="non-terminal residue" evidence="1">
    <location>
        <position position="26"/>
    </location>
</feature>
<proteinExistence type="predicted"/>